<reference evidence="1 2" key="1">
    <citation type="submission" date="2018-09" db="EMBL/GenBank/DDBJ databases">
        <authorList>
            <person name="Tagini F."/>
        </authorList>
    </citation>
    <scope>NUCLEOTIDE SEQUENCE [LARGE SCALE GENOMIC DNA]</scope>
    <source>
        <strain evidence="1 2">MK136</strain>
    </source>
</reference>
<dbReference type="EMBL" id="UPHP01000045">
    <property type="protein sequence ID" value="VBA37558.1"/>
    <property type="molecule type" value="Genomic_DNA"/>
</dbReference>
<name>A0A498PUY1_9MYCO</name>
<dbReference type="Proteomes" id="UP000273307">
    <property type="component" value="Unassembled WGS sequence"/>
</dbReference>
<dbReference type="Gene3D" id="3.20.170.20">
    <property type="entry name" value="Protein of unknown function DUF952"/>
    <property type="match status" value="1"/>
</dbReference>
<dbReference type="AlphaFoldDB" id="A0A498PUY1"/>
<dbReference type="PANTHER" id="PTHR34129:SF1">
    <property type="entry name" value="DUF952 DOMAIN-CONTAINING PROTEIN"/>
    <property type="match status" value="1"/>
</dbReference>
<dbReference type="InterPro" id="IPR009297">
    <property type="entry name" value="DUF952"/>
</dbReference>
<organism evidence="1 2">
    <name type="scientific">Mycobacterium attenuatum</name>
    <dbReference type="NCBI Taxonomy" id="2341086"/>
    <lineage>
        <taxon>Bacteria</taxon>
        <taxon>Bacillati</taxon>
        <taxon>Actinomycetota</taxon>
        <taxon>Actinomycetes</taxon>
        <taxon>Mycobacteriales</taxon>
        <taxon>Mycobacteriaceae</taxon>
        <taxon>Mycobacterium</taxon>
    </lineage>
</organism>
<proteinExistence type="predicted"/>
<dbReference type="SUPFAM" id="SSF56399">
    <property type="entry name" value="ADP-ribosylation"/>
    <property type="match status" value="1"/>
</dbReference>
<gene>
    <name evidence="1" type="ORF">LAUMK136_01995</name>
</gene>
<keyword evidence="2" id="KW-1185">Reference proteome</keyword>
<evidence type="ECO:0000313" key="1">
    <source>
        <dbReference type="EMBL" id="VBA37558.1"/>
    </source>
</evidence>
<protein>
    <recommendedName>
        <fullName evidence="3">Glutathione S-transferase</fullName>
    </recommendedName>
</protein>
<evidence type="ECO:0008006" key="3">
    <source>
        <dbReference type="Google" id="ProtNLM"/>
    </source>
</evidence>
<accession>A0A498PUY1</accession>
<dbReference type="Pfam" id="PF06108">
    <property type="entry name" value="DUF952"/>
    <property type="match status" value="1"/>
</dbReference>
<sequence>MLAGMSSAPPVLVHMCAAREWSSARQRGGFRPEAAPGFIHLSTPEQIHLPANRLFSGRRDMVLLYVDAAALDSPVRWEPGTVDDPDRMLFPHLYGELPARAVIKVVAYLPAPDGSFRPISRPQSSR</sequence>
<dbReference type="PANTHER" id="PTHR34129">
    <property type="entry name" value="BLR1139 PROTEIN"/>
    <property type="match status" value="1"/>
</dbReference>
<evidence type="ECO:0000313" key="2">
    <source>
        <dbReference type="Proteomes" id="UP000273307"/>
    </source>
</evidence>